<evidence type="ECO:0008006" key="3">
    <source>
        <dbReference type="Google" id="ProtNLM"/>
    </source>
</evidence>
<dbReference type="Gene3D" id="2.30.42.10">
    <property type="match status" value="1"/>
</dbReference>
<dbReference type="InterPro" id="IPR036034">
    <property type="entry name" value="PDZ_sf"/>
</dbReference>
<reference evidence="2" key="1">
    <citation type="submission" date="2017-09" db="EMBL/GenBank/DDBJ databases">
        <title>Depth-based differentiation of microbial function through sediment-hosted aquifers and enrichment of novel symbionts in the deep terrestrial subsurface.</title>
        <authorList>
            <person name="Probst A.J."/>
            <person name="Ladd B."/>
            <person name="Jarett J.K."/>
            <person name="Geller-Mcgrath D.E."/>
            <person name="Sieber C.M.K."/>
            <person name="Emerson J.B."/>
            <person name="Anantharaman K."/>
            <person name="Thomas B.C."/>
            <person name="Malmstrom R."/>
            <person name="Stieglmeier M."/>
            <person name="Klingl A."/>
            <person name="Woyke T."/>
            <person name="Ryan C.M."/>
            <person name="Banfield J.F."/>
        </authorList>
    </citation>
    <scope>NUCLEOTIDE SEQUENCE [LARGE SCALE GENOMIC DNA]</scope>
</reference>
<organism evidence="1 2">
    <name type="scientific">Candidatus Magasanikbacteria bacterium CG10_big_fil_rev_8_21_14_0_10_43_6</name>
    <dbReference type="NCBI Taxonomy" id="1974650"/>
    <lineage>
        <taxon>Bacteria</taxon>
        <taxon>Candidatus Magasanikiibacteriota</taxon>
    </lineage>
</organism>
<dbReference type="Proteomes" id="UP000229362">
    <property type="component" value="Unassembled WGS sequence"/>
</dbReference>
<dbReference type="EMBL" id="PFBZ01000221">
    <property type="protein sequence ID" value="PIT86079.1"/>
    <property type="molecule type" value="Genomic_DNA"/>
</dbReference>
<sequence length="65" mass="6857">MTKAPTQATSSTIGVGDVVLGIQGVPYDEVTSARSILFAPDTLTVQLLRAGSRVDVQVEKSVLLR</sequence>
<name>A0A2M6VZV1_9BACT</name>
<evidence type="ECO:0000313" key="2">
    <source>
        <dbReference type="Proteomes" id="UP000229362"/>
    </source>
</evidence>
<dbReference type="AlphaFoldDB" id="A0A2M6VZV1"/>
<protein>
    <recommendedName>
        <fullName evidence="3">PDZ domain-containing protein</fullName>
    </recommendedName>
</protein>
<proteinExistence type="predicted"/>
<comment type="caution">
    <text evidence="1">The sequence shown here is derived from an EMBL/GenBank/DDBJ whole genome shotgun (WGS) entry which is preliminary data.</text>
</comment>
<dbReference type="SUPFAM" id="SSF50156">
    <property type="entry name" value="PDZ domain-like"/>
    <property type="match status" value="1"/>
</dbReference>
<accession>A0A2M6VZV1</accession>
<gene>
    <name evidence="1" type="ORF">COU33_05120</name>
</gene>
<evidence type="ECO:0000313" key="1">
    <source>
        <dbReference type="EMBL" id="PIT86079.1"/>
    </source>
</evidence>